<dbReference type="GO" id="GO:0032259">
    <property type="term" value="P:methylation"/>
    <property type="evidence" value="ECO:0007669"/>
    <property type="project" value="UniProtKB-KW"/>
</dbReference>
<reference evidence="1 2" key="1">
    <citation type="journal article" date="2019" name="Int. J. Syst. Evol. Microbiol.">
        <title>The Global Catalogue of Microorganisms (GCM) 10K type strain sequencing project: providing services to taxonomists for standard genome sequencing and annotation.</title>
        <authorList>
            <consortium name="The Broad Institute Genomics Platform"/>
            <consortium name="The Broad Institute Genome Sequencing Center for Infectious Disease"/>
            <person name="Wu L."/>
            <person name="Ma J."/>
        </authorList>
    </citation>
    <scope>NUCLEOTIDE SEQUENCE [LARGE SCALE GENOMIC DNA]</scope>
    <source>
        <strain evidence="1 2">JCM 3325</strain>
    </source>
</reference>
<keyword evidence="1" id="KW-0489">Methyltransferase</keyword>
<evidence type="ECO:0000313" key="2">
    <source>
        <dbReference type="Proteomes" id="UP001501231"/>
    </source>
</evidence>
<dbReference type="CDD" id="cd02440">
    <property type="entry name" value="AdoMet_MTases"/>
    <property type="match status" value="1"/>
</dbReference>
<dbReference type="PIRSF" id="PIRSF017393">
    <property type="entry name" value="MTase_SAV2177"/>
    <property type="match status" value="1"/>
</dbReference>
<keyword evidence="2" id="KW-1185">Reference proteome</keyword>
<dbReference type="Pfam" id="PF04672">
    <property type="entry name" value="Methyltransf_19"/>
    <property type="match status" value="1"/>
</dbReference>
<dbReference type="Proteomes" id="UP001501231">
    <property type="component" value="Unassembled WGS sequence"/>
</dbReference>
<sequence length="262" mass="28481">MERNEEYAPPGIDVGTPSPARIYDVFLGGKDNFAVDREAAKVATDAGPDVPRAARENRAFLGRAVRFAVESGITQFIDLGTGLPTQGNVHEAAQALVPDARVVYVDNDPIVLVHARALLPPSDTTVVIQADARKPAEILGNPRVRALIDFDRPVAVLMLAILHFAEDEEARNTIAAFRDAIVPGSLLAVSHSTVEGHPESGGEVVKAWRNATVQIHSRTRDEVTALFEGFDLLEPGVVWVPEWRPDQPGEGTRWMYAGVARR</sequence>
<protein>
    <submittedName>
        <fullName evidence="1">SAM-dependent methyltransferase</fullName>
    </submittedName>
</protein>
<dbReference type="SUPFAM" id="SSF53335">
    <property type="entry name" value="S-adenosyl-L-methionine-dependent methyltransferases"/>
    <property type="match status" value="1"/>
</dbReference>
<dbReference type="GO" id="GO:0008168">
    <property type="term" value="F:methyltransferase activity"/>
    <property type="evidence" value="ECO:0007669"/>
    <property type="project" value="UniProtKB-KW"/>
</dbReference>
<dbReference type="InterPro" id="IPR006764">
    <property type="entry name" value="SAM_dep_MeTrfase_SAV2177_type"/>
</dbReference>
<organism evidence="1 2">
    <name type="scientific">Actinomadura vinacea</name>
    <dbReference type="NCBI Taxonomy" id="115336"/>
    <lineage>
        <taxon>Bacteria</taxon>
        <taxon>Bacillati</taxon>
        <taxon>Actinomycetota</taxon>
        <taxon>Actinomycetes</taxon>
        <taxon>Streptosporangiales</taxon>
        <taxon>Thermomonosporaceae</taxon>
        <taxon>Actinomadura</taxon>
    </lineage>
</organism>
<dbReference type="RefSeq" id="WP_344589277.1">
    <property type="nucleotide sequence ID" value="NZ_BAAARW010000011.1"/>
</dbReference>
<comment type="caution">
    <text evidence="1">The sequence shown here is derived from an EMBL/GenBank/DDBJ whole genome shotgun (WGS) entry which is preliminary data.</text>
</comment>
<name>A0ABN3IW58_9ACTN</name>
<gene>
    <name evidence="1" type="ORF">GCM10010191_27420</name>
</gene>
<dbReference type="Gene3D" id="3.40.50.150">
    <property type="entry name" value="Vaccinia Virus protein VP39"/>
    <property type="match status" value="1"/>
</dbReference>
<keyword evidence="1" id="KW-0808">Transferase</keyword>
<dbReference type="EMBL" id="BAAARW010000011">
    <property type="protein sequence ID" value="GAA2415645.1"/>
    <property type="molecule type" value="Genomic_DNA"/>
</dbReference>
<accession>A0ABN3IW58</accession>
<dbReference type="InterPro" id="IPR029063">
    <property type="entry name" value="SAM-dependent_MTases_sf"/>
</dbReference>
<proteinExistence type="predicted"/>
<evidence type="ECO:0000313" key="1">
    <source>
        <dbReference type="EMBL" id="GAA2415645.1"/>
    </source>
</evidence>